<accession>A0A136Q062</accession>
<comment type="caution">
    <text evidence="9">The sequence shown here is derived from an EMBL/GenBank/DDBJ whole genome shotgun (WGS) entry which is preliminary data.</text>
</comment>
<proteinExistence type="predicted"/>
<reference evidence="9 10" key="1">
    <citation type="submission" date="2016-02" db="EMBL/GenBank/DDBJ databases">
        <authorList>
            <person name="Wen L."/>
            <person name="He K."/>
            <person name="Yang H."/>
        </authorList>
    </citation>
    <scope>NUCLEOTIDE SEQUENCE [LARGE SCALE GENOMIC DNA]</scope>
    <source>
        <strain evidence="9 10">DSM 22607</strain>
    </source>
</reference>
<evidence type="ECO:0000256" key="5">
    <source>
        <dbReference type="PIRSR" id="PIRSR036894-1"/>
    </source>
</evidence>
<dbReference type="InterPro" id="IPR014628">
    <property type="entry name" value="Man6P_isomerase_Firm_short"/>
</dbReference>
<organism evidence="9 10">
    <name type="scientific">Christensenella minuta</name>
    <dbReference type="NCBI Taxonomy" id="626937"/>
    <lineage>
        <taxon>Bacteria</taxon>
        <taxon>Bacillati</taxon>
        <taxon>Bacillota</taxon>
        <taxon>Clostridia</taxon>
        <taxon>Christensenellales</taxon>
        <taxon>Christensenellaceae</taxon>
        <taxon>Christensenella</taxon>
    </lineage>
</organism>
<dbReference type="PANTHER" id="PTHR42742:SF3">
    <property type="entry name" value="FRUCTOKINASE"/>
    <property type="match status" value="1"/>
</dbReference>
<feature type="domain" description="Phosphomannose isomerase type I catalytic" evidence="7">
    <location>
        <begin position="6"/>
        <end position="107"/>
    </location>
</feature>
<evidence type="ECO:0000313" key="10">
    <source>
        <dbReference type="Proteomes" id="UP000070366"/>
    </source>
</evidence>
<evidence type="ECO:0000256" key="4">
    <source>
        <dbReference type="ARBA" id="ARBA00030762"/>
    </source>
</evidence>
<evidence type="ECO:0000256" key="1">
    <source>
        <dbReference type="ARBA" id="ARBA00022723"/>
    </source>
</evidence>
<keyword evidence="10" id="KW-1185">Reference proteome</keyword>
<dbReference type="PANTHER" id="PTHR42742">
    <property type="entry name" value="TRANSCRIPTIONAL REPRESSOR MPRA"/>
    <property type="match status" value="1"/>
</dbReference>
<sequence length="326" mass="37415">MLYPFKFNHIYINKIWGSRDFSLFRNDLPEGKIGETWDIACHEEGTSVVTNGQYAGKTLQEMIYTFGHDLLGSRIAPENFPFMIRLVNPREKLSIQVHPNDEYARSKGMAAGKTEAWYVMETFEEPFLYLGTKACTEEEFRKSIKTGKTERYMKRYEAKKGDVYLIPSGLVHAMGSDLIMVEIGQNSNTTYRIFDYGRGRQVDVEDALNVADLNMRGRRSPGISVNYGGYRRTIYFLHEAFAWECYEISSHMKSCTDKGRFHAYTCVEGCGMLKYGNKCEYIQCGESVLMPACLEEYEVLGNLKLLKSYVPDKITAKQELCRMIGI</sequence>
<gene>
    <name evidence="9" type="ORF">HMPREF3293_03091</name>
</gene>
<dbReference type="Pfam" id="PF20511">
    <property type="entry name" value="PMI_typeI_cat"/>
    <property type="match status" value="1"/>
</dbReference>
<dbReference type="OrthoDB" id="9808275at2"/>
<dbReference type="CDD" id="cd07010">
    <property type="entry name" value="cupin_PMI_type_I_N_bac"/>
    <property type="match status" value="1"/>
</dbReference>
<dbReference type="Pfam" id="PF21621">
    <property type="entry name" value="MPI_cupin_dom"/>
    <property type="match status" value="1"/>
</dbReference>
<evidence type="ECO:0000259" key="8">
    <source>
        <dbReference type="Pfam" id="PF21621"/>
    </source>
</evidence>
<keyword evidence="9" id="KW-0413">Isomerase</keyword>
<feature type="domain" description="Mannose-6-phosphate isomerase cupin" evidence="8">
    <location>
        <begin position="238"/>
        <end position="310"/>
    </location>
</feature>
<evidence type="ECO:0000256" key="2">
    <source>
        <dbReference type="ARBA" id="ARBA00022833"/>
    </source>
</evidence>
<feature type="active site" evidence="6">
    <location>
        <position position="192"/>
    </location>
</feature>
<dbReference type="PIRSF" id="PIRSF036894">
    <property type="entry name" value="PMI_Firm_short"/>
    <property type="match status" value="1"/>
</dbReference>
<feature type="binding site" evidence="5">
    <location>
        <position position="98"/>
    </location>
    <ligand>
        <name>Zn(2+)</name>
        <dbReference type="ChEBI" id="CHEBI:29105"/>
    </ligand>
</feature>
<evidence type="ECO:0000313" key="9">
    <source>
        <dbReference type="EMBL" id="KXK64043.1"/>
    </source>
</evidence>
<evidence type="ECO:0000259" key="7">
    <source>
        <dbReference type="Pfam" id="PF20511"/>
    </source>
</evidence>
<keyword evidence="2 5" id="KW-0862">Zinc</keyword>
<dbReference type="Proteomes" id="UP000070366">
    <property type="component" value="Unassembled WGS sequence"/>
</dbReference>
<comment type="cofactor">
    <cofactor evidence="5">
        <name>Zn(2+)</name>
        <dbReference type="ChEBI" id="CHEBI:29105"/>
    </cofactor>
    <text evidence="5">Binds 1 zinc ion per subunit.</text>
</comment>
<dbReference type="AlphaFoldDB" id="A0A136Q062"/>
<dbReference type="InterPro" id="IPR046457">
    <property type="entry name" value="PMI_typeI_cat"/>
</dbReference>
<feature type="binding site" evidence="5">
    <location>
        <position position="172"/>
    </location>
    <ligand>
        <name>Zn(2+)</name>
        <dbReference type="ChEBI" id="CHEBI:29105"/>
    </ligand>
</feature>
<dbReference type="InterPro" id="IPR011051">
    <property type="entry name" value="RmlC_Cupin_sf"/>
</dbReference>
<dbReference type="InterPro" id="IPR014710">
    <property type="entry name" value="RmlC-like_jellyroll"/>
</dbReference>
<dbReference type="InterPro" id="IPR049071">
    <property type="entry name" value="MPI_cupin_dom"/>
</dbReference>
<evidence type="ECO:0000256" key="6">
    <source>
        <dbReference type="PIRSR" id="PIRSR036894-2"/>
    </source>
</evidence>
<evidence type="ECO:0000256" key="3">
    <source>
        <dbReference type="ARBA" id="ARBA00029741"/>
    </source>
</evidence>
<protein>
    <recommendedName>
        <fullName evidence="3">Phosphohexomutase</fullName>
    </recommendedName>
    <alternativeName>
        <fullName evidence="4">Phosphomannose isomerase</fullName>
    </alternativeName>
</protein>
<feature type="binding site" evidence="5">
    <location>
        <position position="115"/>
    </location>
    <ligand>
        <name>Zn(2+)</name>
        <dbReference type="ChEBI" id="CHEBI:29105"/>
    </ligand>
</feature>
<dbReference type="GO" id="GO:0004476">
    <property type="term" value="F:mannose-6-phosphate isomerase activity"/>
    <property type="evidence" value="ECO:0007669"/>
    <property type="project" value="InterPro"/>
</dbReference>
<dbReference type="STRING" id="626937.HMPREF3293_03091"/>
<dbReference type="EMBL" id="LSZW01000067">
    <property type="protein sequence ID" value="KXK64043.1"/>
    <property type="molecule type" value="Genomic_DNA"/>
</dbReference>
<dbReference type="RefSeq" id="WP_066522835.1">
    <property type="nucleotide sequence ID" value="NZ_CABMOF010000010.1"/>
</dbReference>
<name>A0A136Q062_9FIRM</name>
<keyword evidence="1 5" id="KW-0479">Metal-binding</keyword>
<dbReference type="GO" id="GO:0005975">
    <property type="term" value="P:carbohydrate metabolic process"/>
    <property type="evidence" value="ECO:0007669"/>
    <property type="project" value="InterPro"/>
</dbReference>
<dbReference type="GO" id="GO:0008270">
    <property type="term" value="F:zinc ion binding"/>
    <property type="evidence" value="ECO:0007669"/>
    <property type="project" value="InterPro"/>
</dbReference>
<dbReference type="Gene3D" id="2.60.120.10">
    <property type="entry name" value="Jelly Rolls"/>
    <property type="match status" value="2"/>
</dbReference>
<dbReference type="SUPFAM" id="SSF51182">
    <property type="entry name" value="RmlC-like cupins"/>
    <property type="match status" value="1"/>
</dbReference>
<dbReference type="InterPro" id="IPR051804">
    <property type="entry name" value="Carb_Metab_Reg_Kinase/Isom"/>
</dbReference>
<dbReference type="PATRIC" id="fig|626937.4.peg.3041"/>
<dbReference type="KEGG" id="cmiu:B1H56_13785"/>